<dbReference type="SUPFAM" id="SSF52151">
    <property type="entry name" value="FabD/lysophospholipase-like"/>
    <property type="match status" value="1"/>
</dbReference>
<evidence type="ECO:0000313" key="10">
    <source>
        <dbReference type="EMBL" id="EPS27198.1"/>
    </source>
</evidence>
<keyword evidence="4" id="KW-0808">Transferase</keyword>
<feature type="domain" description="Carrier" evidence="7">
    <location>
        <begin position="2375"/>
        <end position="2453"/>
    </location>
</feature>
<dbReference type="InterPro" id="IPR029063">
    <property type="entry name" value="SAM-dependent_MTases_sf"/>
</dbReference>
<dbReference type="Gene3D" id="3.40.47.10">
    <property type="match status" value="1"/>
</dbReference>
<dbReference type="InterPro" id="IPR042104">
    <property type="entry name" value="PKS_dehydratase_sf"/>
</dbReference>
<dbReference type="Proteomes" id="UP000019376">
    <property type="component" value="Unassembled WGS sequence"/>
</dbReference>
<dbReference type="InterPro" id="IPR014031">
    <property type="entry name" value="Ketoacyl_synth_C"/>
</dbReference>
<dbReference type="InterPro" id="IPR020807">
    <property type="entry name" value="PKS_DH"/>
</dbReference>
<dbReference type="InterPro" id="IPR057326">
    <property type="entry name" value="KR_dom"/>
</dbReference>
<dbReference type="SMART" id="SM00825">
    <property type="entry name" value="PKS_KS"/>
    <property type="match status" value="1"/>
</dbReference>
<evidence type="ECO:0000256" key="3">
    <source>
        <dbReference type="ARBA" id="ARBA00022603"/>
    </source>
</evidence>
<dbReference type="Pfam" id="PF16197">
    <property type="entry name" value="KAsynt_C_assoc"/>
    <property type="match status" value="1"/>
</dbReference>
<dbReference type="EMBL" id="KB644410">
    <property type="protein sequence ID" value="EPS27198.1"/>
    <property type="molecule type" value="Genomic_DNA"/>
</dbReference>
<feature type="active site" description="Proton donor; for dehydratase activity" evidence="6">
    <location>
        <position position="1108"/>
    </location>
</feature>
<dbReference type="SMART" id="SM00827">
    <property type="entry name" value="PKS_AT"/>
    <property type="match status" value="1"/>
</dbReference>
<dbReference type="STRING" id="933388.S8AMS3"/>
<evidence type="ECO:0000313" key="11">
    <source>
        <dbReference type="Proteomes" id="UP000019376"/>
    </source>
</evidence>
<feature type="domain" description="PKS/mFAS DH" evidence="9">
    <location>
        <begin position="908"/>
        <end position="1192"/>
    </location>
</feature>
<dbReference type="Gene3D" id="3.30.70.3290">
    <property type="match status" value="1"/>
</dbReference>
<dbReference type="Pfam" id="PF14765">
    <property type="entry name" value="PS-DH"/>
    <property type="match status" value="1"/>
</dbReference>
<organism evidence="10 11">
    <name type="scientific">Penicillium oxalicum (strain 114-2 / CGMCC 5302)</name>
    <name type="common">Penicillium decumbens</name>
    <dbReference type="NCBI Taxonomy" id="933388"/>
    <lineage>
        <taxon>Eukaryota</taxon>
        <taxon>Fungi</taxon>
        <taxon>Dikarya</taxon>
        <taxon>Ascomycota</taxon>
        <taxon>Pezizomycotina</taxon>
        <taxon>Eurotiomycetes</taxon>
        <taxon>Eurotiomycetidae</taxon>
        <taxon>Eurotiales</taxon>
        <taxon>Aspergillaceae</taxon>
        <taxon>Penicillium</taxon>
    </lineage>
</organism>
<dbReference type="HOGENOM" id="CLU_000022_31_0_1"/>
<dbReference type="PhylomeDB" id="S8AMS3"/>
<dbReference type="SMART" id="SM00822">
    <property type="entry name" value="PKS_KR"/>
    <property type="match status" value="1"/>
</dbReference>
<dbReference type="Gene3D" id="3.90.180.10">
    <property type="entry name" value="Medium-chain alcohol dehydrogenases, catalytic domain"/>
    <property type="match status" value="1"/>
</dbReference>
<dbReference type="CDD" id="cd00833">
    <property type="entry name" value="PKS"/>
    <property type="match status" value="1"/>
</dbReference>
<evidence type="ECO:0000256" key="1">
    <source>
        <dbReference type="ARBA" id="ARBA00022450"/>
    </source>
</evidence>
<evidence type="ECO:0000259" key="7">
    <source>
        <dbReference type="PROSITE" id="PS50075"/>
    </source>
</evidence>
<dbReference type="InterPro" id="IPR049552">
    <property type="entry name" value="PKS_DH_N"/>
</dbReference>
<dbReference type="GO" id="GO:0044550">
    <property type="term" value="P:secondary metabolite biosynthetic process"/>
    <property type="evidence" value="ECO:0007669"/>
    <property type="project" value="TreeGrafter"/>
</dbReference>
<dbReference type="PANTHER" id="PTHR43775">
    <property type="entry name" value="FATTY ACID SYNTHASE"/>
    <property type="match status" value="1"/>
</dbReference>
<keyword evidence="11" id="KW-1185">Reference proteome</keyword>
<feature type="region of interest" description="C-terminal hotdog fold" evidence="6">
    <location>
        <begin position="1047"/>
        <end position="1192"/>
    </location>
</feature>
<dbReference type="Gene3D" id="3.40.366.10">
    <property type="entry name" value="Malonyl-Coenzyme A Acyl Carrier Protein, domain 2"/>
    <property type="match status" value="1"/>
</dbReference>
<dbReference type="GO" id="GO:0016491">
    <property type="term" value="F:oxidoreductase activity"/>
    <property type="evidence" value="ECO:0007669"/>
    <property type="project" value="InterPro"/>
</dbReference>
<dbReference type="FunFam" id="3.40.50.720:FF:000209">
    <property type="entry name" value="Polyketide synthase Pks12"/>
    <property type="match status" value="1"/>
</dbReference>
<dbReference type="InterPro" id="IPR020841">
    <property type="entry name" value="PKS_Beta-ketoAc_synthase_dom"/>
</dbReference>
<dbReference type="InterPro" id="IPR011032">
    <property type="entry name" value="GroES-like_sf"/>
</dbReference>
<evidence type="ECO:0000259" key="8">
    <source>
        <dbReference type="PROSITE" id="PS52004"/>
    </source>
</evidence>
<dbReference type="SUPFAM" id="SSF50129">
    <property type="entry name" value="GroES-like"/>
    <property type="match status" value="1"/>
</dbReference>
<dbReference type="Gene3D" id="3.10.129.110">
    <property type="entry name" value="Polyketide synthase dehydratase"/>
    <property type="match status" value="1"/>
</dbReference>
<dbReference type="CDD" id="cd05195">
    <property type="entry name" value="enoyl_red"/>
    <property type="match status" value="1"/>
</dbReference>
<dbReference type="InterPro" id="IPR016039">
    <property type="entry name" value="Thiolase-like"/>
</dbReference>
<dbReference type="SMART" id="SM00829">
    <property type="entry name" value="PKS_ER"/>
    <property type="match status" value="1"/>
</dbReference>
<dbReference type="InterPro" id="IPR016035">
    <property type="entry name" value="Acyl_Trfase/lysoPLipase"/>
</dbReference>
<dbReference type="SUPFAM" id="SSF55048">
    <property type="entry name" value="Probable ACP-binding domain of malonyl-CoA ACP transacylase"/>
    <property type="match status" value="1"/>
</dbReference>
<dbReference type="InterPro" id="IPR050091">
    <property type="entry name" value="PKS_NRPS_Biosynth_Enz"/>
</dbReference>
<gene>
    <name evidence="10" type="ORF">PDE_02141</name>
</gene>
<dbReference type="Pfam" id="PF21089">
    <property type="entry name" value="PKS_DH_N"/>
    <property type="match status" value="1"/>
</dbReference>
<dbReference type="Pfam" id="PF00109">
    <property type="entry name" value="ketoacyl-synt"/>
    <property type="match status" value="1"/>
</dbReference>
<dbReference type="SMART" id="SM00826">
    <property type="entry name" value="PKS_DH"/>
    <property type="match status" value="1"/>
</dbReference>
<dbReference type="Pfam" id="PF08659">
    <property type="entry name" value="KR"/>
    <property type="match status" value="1"/>
</dbReference>
<dbReference type="OrthoDB" id="329835at2759"/>
<dbReference type="GO" id="GO:1901336">
    <property type="term" value="P:lactone biosynthetic process"/>
    <property type="evidence" value="ECO:0007669"/>
    <property type="project" value="UniProtKB-ARBA"/>
</dbReference>
<dbReference type="Pfam" id="PF08240">
    <property type="entry name" value="ADH_N"/>
    <property type="match status" value="1"/>
</dbReference>
<dbReference type="InterPro" id="IPR049551">
    <property type="entry name" value="PKS_DH_C"/>
</dbReference>
<dbReference type="InterPro" id="IPR016036">
    <property type="entry name" value="Malonyl_transacylase_ACP-bd"/>
</dbReference>
<dbReference type="eggNOG" id="KOG1202">
    <property type="taxonomic scope" value="Eukaryota"/>
</dbReference>
<dbReference type="Gene3D" id="3.40.50.150">
    <property type="entry name" value="Vaccinia Virus protein VP39"/>
    <property type="match status" value="1"/>
</dbReference>
<dbReference type="GO" id="GO:0008168">
    <property type="term" value="F:methyltransferase activity"/>
    <property type="evidence" value="ECO:0007669"/>
    <property type="project" value="UniProtKB-KW"/>
</dbReference>
<dbReference type="InterPro" id="IPR036736">
    <property type="entry name" value="ACP-like_sf"/>
</dbReference>
<feature type="active site" description="Proton acceptor; for dehydratase activity" evidence="6">
    <location>
        <position position="940"/>
    </location>
</feature>
<evidence type="ECO:0000256" key="2">
    <source>
        <dbReference type="ARBA" id="ARBA00022553"/>
    </source>
</evidence>
<keyword evidence="5" id="KW-0511">Multifunctional enzyme</keyword>
<dbReference type="InterPro" id="IPR032821">
    <property type="entry name" value="PKS_assoc"/>
</dbReference>
<keyword evidence="2" id="KW-0597">Phosphoprotein</keyword>
<dbReference type="Pfam" id="PF13602">
    <property type="entry name" value="ADH_zinc_N_2"/>
    <property type="match status" value="1"/>
</dbReference>
<dbReference type="Gene3D" id="3.40.50.720">
    <property type="entry name" value="NAD(P)-binding Rossmann-like Domain"/>
    <property type="match status" value="2"/>
</dbReference>
<accession>S8AMS3</accession>
<sequence>MPSKSLCHDSHVLEYSGPEPLAIVGMAMRLPGGINCAEKFWEFLVEQKDGHGKVPELRYNVDAFHHPARAGSVRTQHGYFLQEDPTYFDHQFFSITPYEAARLDPQQRLLLEVIYECMETGGQVGWRGKGRNIGCFVGVFGEDWYDLQSKDTQRIDRYHVLGTGYFALSNRVSYEFDFTGPRYQFTKLLTDTIVSATLFMPAADQDIKPQHDVGDGMLRINGTNLILTPTMTTTMSDNLVLSPTGVCRTFDAKADGYGRGEGVNAVYIKRLADAIRDGDPVRGVIRATATNCDGKTPGITTPGSATQMQLIRKAYQRAQIEDITKTAFFECHGTGTVAGDTAETSVVAELFRETGVLIGSVKPNVGHSEGASGITSIIKTVLALERRVIPPNIFFKTPNPSIPFEECKLVVPVEAMPWPDHKDLRASVNCFGIGGANAHVILEPAPELELKSDNLPAGLSRKLLLVSAGRKEALLKRSEDLVRFADEKTHSLDDIAYTLGERREHLKHRTFATASSSNTIRFDEVQFETAAVPEVTFVYTGQGAQWTGMARELMTGCQIFKNQIYQIDHILQSAVPPPSWSIRAVLMAPEAESRINEPEIAQPVCTAVQIALTSILRRWGIKISSVVGHSSGEIAAAHTSGAISLRSAMMIAYHRGRLTKLVVNGSMAAIGLSRVEIEPWLAKNAVIACENSPLSTTISGESFAVTKTVDAIEAAYPDAFCRLLRVNKAYHSQAQMTPMAGEYVSAIASEIEHSEYLLPMYSTVTGEKINLPSELNAAYWSQNLTSTVEFNKTVRKLLQDNSHRDIVFIEIGPHKALRGPLRQIIDLVHPKSQTWYIPTLLRCQDAEETVLRAAGMAWVRGIHIEPAAINGSGRTVHSLPRYPWYHSERHWSESRISENWRLRKFPHHELLGSRVLETSSLYPHWRNLLQIHDSAWLSHHKLFKDIVFPCAGYVAMIGEAIRQHCGCDGYEIKNLVLKKPLFLQETTATEILTSLIPERLSDIADSEWFEFTILALDGPEWSKYCHGYVRSADPNKSPTVVKQPPWARKVIPKNWYQLLNQLGLKYGPSFQRMQSITVDPVEHVANATVQSVQADVDGQYFVHPTLIDQCLQLLSVAAVNGLQRHATSLAIPASIDLIRVTATSGNAWLQAETDSSTSSTRLSGHVSMLSDSGSTLVMTGATFMSLANDDGDDENPVPLLSQIDWAPCLDLDSPQAWLPFEDKDRGVSLVAELTCCYMLEAASQVQHAAGATDHLKKYQRWLAKVNSQLKSGTTQRFLHIPWNMMTKEERMNQAAELRRQLSLYGAEVQKVEELLRLVAQNCHEIVTGELSALEILSIERLRALYEFGSSLTDLSPFLRSFAHWNPRARILEIGAGTGATCAQVIGAMKPRDGKSTFQTYTFTDISPIFLSAAAERWGQEERIEFKKLDITRDPEEQGFLLESYDLVIASNVLHSTSSLAESLINVKKLLVPGGFLVLQELCPEILYTDFIMGLLPDWWNGSDDGRHERPYVKPERWHGELLETGFLGAMCVTLDYEYPFQQNANIITRKPMDCTPGQKISLLSSRVSGACEWERMLEASLQNHGYSVNWFTMESLPAETDCIISLIDLSYPSLYDLDDVRFEKMKALFALSSNCPIIHLTRSLQMSCQDPRFALVLGLSRTLRREIVGSITTVELDCLDGASVDTVVRLYNRSRQVEKSGKLRDDEYMIQSGQIFVSRVNWRPLRKLLEQKPSLDSPRELFVQRYGLLDSLSWETKKARENLLEPMQLEVDIQFVGLNFRDLMVALGVMGESNELGIEASAVVRTVGAGVARFKPGDRVLICGKGLFRSRTVVDQTQCIGIPPKLLSEEAATIPAVYATAFYSLVTIGQLEAGKSVLIHCATGGVGLAAIQICQELNVTIYASAGSPEKQAYLQEEYGIPATNIFNSRDDSFLHGIMNRTGGVGVDLVLNSLAGNLLHASWRCVAKFGKMVELGKRDFLAHGSLEMDLFYGNRSFFGVDLLSIMEEQPQVSQRLMSQFVNWYTDAKIQPIKPMRIFAANEVAEAFKYMQSGKHMGKIVIRMPRADEHVSAEPIKLPMTLDPTKAYIVVGGLGGIGRALGNWLVERGARHLIILSRSAGSSEISHLFSSELERQGCAVHMVAGDVSRSEDVTKAFSRAAGKVIGGVIQMSMVLQDESLAKMTHAQWLQTTQPKVNGTYNLHLALKEHERGLDFFVLFSSMSGIVGTVGQSNYAAANSFLDAFVTYRRQKGLLASVLNLGVVEDIGCVHEDSATLKRVKATGARTIREANVVEALHAAILSSKSSPCRDDHTSSVMMIGVSSTKSLSAPGVTPLWGLDLRFSTFENLWSKTGQEPEAERTDLKEFLREIENNPDLLDDPLTEIRIMTELCKLINAHMARDESENEDMASIPIDSLMSIEIRNWFRRQLAMDISLTEISKAGTVGGLSRICVSTLKERYATSEKGPQR</sequence>
<dbReference type="InterPro" id="IPR013968">
    <property type="entry name" value="PKS_KR"/>
</dbReference>
<protein>
    <submittedName>
        <fullName evidence="10">Uncharacterized protein</fullName>
    </submittedName>
</protein>
<dbReference type="Pfam" id="PF00698">
    <property type="entry name" value="Acyl_transf_1"/>
    <property type="match status" value="1"/>
</dbReference>
<dbReference type="PROSITE" id="PS50075">
    <property type="entry name" value="CARRIER"/>
    <property type="match status" value="1"/>
</dbReference>
<reference evidence="10 11" key="1">
    <citation type="journal article" date="2013" name="PLoS ONE">
        <title>Genomic and secretomic analyses reveal unique features of the lignocellulolytic enzyme system of Penicillium decumbens.</title>
        <authorList>
            <person name="Liu G."/>
            <person name="Zhang L."/>
            <person name="Wei X."/>
            <person name="Zou G."/>
            <person name="Qin Y."/>
            <person name="Ma L."/>
            <person name="Li J."/>
            <person name="Zheng H."/>
            <person name="Wang S."/>
            <person name="Wang C."/>
            <person name="Xun L."/>
            <person name="Zhao G.-P."/>
            <person name="Zhou Z."/>
            <person name="Qu Y."/>
        </authorList>
    </citation>
    <scope>NUCLEOTIDE SEQUENCE [LARGE SCALE GENOMIC DNA]</scope>
    <source>
        <strain evidence="11">114-2 / CGMCC 5302</strain>
    </source>
</reference>
<dbReference type="SUPFAM" id="SSF51735">
    <property type="entry name" value="NAD(P)-binding Rossmann-fold domains"/>
    <property type="match status" value="2"/>
</dbReference>
<evidence type="ECO:0000256" key="4">
    <source>
        <dbReference type="ARBA" id="ARBA00022679"/>
    </source>
</evidence>
<dbReference type="PROSITE" id="PS52019">
    <property type="entry name" value="PKS_MFAS_DH"/>
    <property type="match status" value="1"/>
</dbReference>
<keyword evidence="3" id="KW-0489">Methyltransferase</keyword>
<dbReference type="InterPro" id="IPR020843">
    <property type="entry name" value="ER"/>
</dbReference>
<dbReference type="InterPro" id="IPR014030">
    <property type="entry name" value="Ketoacyl_synth_N"/>
</dbReference>
<dbReference type="InterPro" id="IPR036291">
    <property type="entry name" value="NAD(P)-bd_dom_sf"/>
</dbReference>
<dbReference type="PANTHER" id="PTHR43775:SF49">
    <property type="entry name" value="SYNTHASE, PUTATIVE (JCVI)-RELATED"/>
    <property type="match status" value="1"/>
</dbReference>
<dbReference type="SUPFAM" id="SSF53901">
    <property type="entry name" value="Thiolase-like"/>
    <property type="match status" value="2"/>
</dbReference>
<evidence type="ECO:0000259" key="9">
    <source>
        <dbReference type="PROSITE" id="PS52019"/>
    </source>
</evidence>
<dbReference type="InterPro" id="IPR001227">
    <property type="entry name" value="Ac_transferase_dom_sf"/>
</dbReference>
<feature type="region of interest" description="N-terminal hotdog fold" evidence="6">
    <location>
        <begin position="908"/>
        <end position="1036"/>
    </location>
</feature>
<dbReference type="Pfam" id="PF02801">
    <property type="entry name" value="Ketoacyl-synt_C"/>
    <property type="match status" value="1"/>
</dbReference>
<dbReference type="PROSITE" id="PS52004">
    <property type="entry name" value="KS3_2"/>
    <property type="match status" value="1"/>
</dbReference>
<evidence type="ECO:0000256" key="5">
    <source>
        <dbReference type="ARBA" id="ARBA00023268"/>
    </source>
</evidence>
<dbReference type="CDD" id="cd02440">
    <property type="entry name" value="AdoMet_MTases"/>
    <property type="match status" value="1"/>
</dbReference>
<dbReference type="SUPFAM" id="SSF47336">
    <property type="entry name" value="ACP-like"/>
    <property type="match status" value="1"/>
</dbReference>
<dbReference type="InterPro" id="IPR013217">
    <property type="entry name" value="Methyltransf_12"/>
</dbReference>
<feature type="domain" description="Ketosynthase family 3 (KS3)" evidence="8">
    <location>
        <begin position="18"/>
        <end position="444"/>
    </location>
</feature>
<dbReference type="Pfam" id="PF08242">
    <property type="entry name" value="Methyltransf_12"/>
    <property type="match status" value="1"/>
</dbReference>
<dbReference type="GO" id="GO:0006633">
    <property type="term" value="P:fatty acid biosynthetic process"/>
    <property type="evidence" value="ECO:0007669"/>
    <property type="project" value="TreeGrafter"/>
</dbReference>
<evidence type="ECO:0000256" key="6">
    <source>
        <dbReference type="PROSITE-ProRule" id="PRU01363"/>
    </source>
</evidence>
<keyword evidence="1" id="KW-0596">Phosphopantetheine</keyword>
<dbReference type="GO" id="GO:0004312">
    <property type="term" value="F:fatty acid synthase activity"/>
    <property type="evidence" value="ECO:0007669"/>
    <property type="project" value="TreeGrafter"/>
</dbReference>
<dbReference type="SUPFAM" id="SSF53335">
    <property type="entry name" value="S-adenosyl-L-methionine-dependent methyltransferases"/>
    <property type="match status" value="1"/>
</dbReference>
<dbReference type="InterPro" id="IPR013154">
    <property type="entry name" value="ADH-like_N"/>
</dbReference>
<dbReference type="InterPro" id="IPR049900">
    <property type="entry name" value="PKS_mFAS_DH"/>
</dbReference>
<dbReference type="InterPro" id="IPR009081">
    <property type="entry name" value="PP-bd_ACP"/>
</dbReference>
<proteinExistence type="predicted"/>
<dbReference type="InterPro" id="IPR014043">
    <property type="entry name" value="Acyl_transferase_dom"/>
</dbReference>
<dbReference type="GO" id="GO:0032259">
    <property type="term" value="P:methylation"/>
    <property type="evidence" value="ECO:0007669"/>
    <property type="project" value="UniProtKB-KW"/>
</dbReference>
<name>S8AMS3_PENO1</name>